<sequence length="135" mass="15670">MTQERIKAYEKIKKALTEEPLLLIPERNTPSKFHIDACVDGLGEALHQVQIIDDKPTEGQICYTSRQMKPTEGRYGASQIECLCLLWAFGKLHNYLDGRVFEVINDFNTVKSLLKMKTLNKRMLRWQIAIQEYNP</sequence>
<keyword evidence="3" id="KW-0540">Nuclease</keyword>
<dbReference type="PANTHER" id="PTHR37984">
    <property type="entry name" value="PROTEIN CBG26694"/>
    <property type="match status" value="1"/>
</dbReference>
<dbReference type="OrthoDB" id="6771803at2759"/>
<evidence type="ECO:0000256" key="1">
    <source>
        <dbReference type="ARBA" id="ARBA00022679"/>
    </source>
</evidence>
<keyword evidence="1" id="KW-0808">Transferase</keyword>
<evidence type="ECO:0000256" key="3">
    <source>
        <dbReference type="ARBA" id="ARBA00022722"/>
    </source>
</evidence>
<dbReference type="PANTHER" id="PTHR37984:SF5">
    <property type="entry name" value="PROTEIN NYNRIN-LIKE"/>
    <property type="match status" value="1"/>
</dbReference>
<dbReference type="InterPro" id="IPR043502">
    <property type="entry name" value="DNA/RNA_pol_sf"/>
</dbReference>
<evidence type="ECO:0000313" key="8">
    <source>
        <dbReference type="EMBL" id="MBW0516221.1"/>
    </source>
</evidence>
<evidence type="ECO:0000256" key="6">
    <source>
        <dbReference type="ARBA" id="ARBA00022918"/>
    </source>
</evidence>
<accession>A0A9Q3HSH8</accession>
<dbReference type="GO" id="GO:0003964">
    <property type="term" value="F:RNA-directed DNA polymerase activity"/>
    <property type="evidence" value="ECO:0007669"/>
    <property type="project" value="UniProtKB-KW"/>
</dbReference>
<dbReference type="AlphaFoldDB" id="A0A9Q3HSH8"/>
<keyword evidence="6" id="KW-0695">RNA-directed DNA polymerase</keyword>
<dbReference type="EMBL" id="AVOT02025123">
    <property type="protein sequence ID" value="MBW0516221.1"/>
    <property type="molecule type" value="Genomic_DNA"/>
</dbReference>
<feature type="domain" description="Reverse transcriptase RNase H-like" evidence="7">
    <location>
        <begin position="29"/>
        <end position="133"/>
    </location>
</feature>
<dbReference type="Pfam" id="PF17917">
    <property type="entry name" value="RT_RNaseH"/>
    <property type="match status" value="1"/>
</dbReference>
<dbReference type="InterPro" id="IPR050951">
    <property type="entry name" value="Retrovirus_Pol_polyprotein"/>
</dbReference>
<dbReference type="GO" id="GO:0016787">
    <property type="term" value="F:hydrolase activity"/>
    <property type="evidence" value="ECO:0007669"/>
    <property type="project" value="UniProtKB-KW"/>
</dbReference>
<dbReference type="Proteomes" id="UP000765509">
    <property type="component" value="Unassembled WGS sequence"/>
</dbReference>
<evidence type="ECO:0000256" key="2">
    <source>
        <dbReference type="ARBA" id="ARBA00022695"/>
    </source>
</evidence>
<name>A0A9Q3HSH8_9BASI</name>
<evidence type="ECO:0000256" key="5">
    <source>
        <dbReference type="ARBA" id="ARBA00022801"/>
    </source>
</evidence>
<dbReference type="SUPFAM" id="SSF56672">
    <property type="entry name" value="DNA/RNA polymerases"/>
    <property type="match status" value="1"/>
</dbReference>
<dbReference type="InterPro" id="IPR041373">
    <property type="entry name" value="RT_RNaseH"/>
</dbReference>
<keyword evidence="4" id="KW-0255">Endonuclease</keyword>
<evidence type="ECO:0000256" key="4">
    <source>
        <dbReference type="ARBA" id="ARBA00022759"/>
    </source>
</evidence>
<evidence type="ECO:0000259" key="7">
    <source>
        <dbReference type="Pfam" id="PF17917"/>
    </source>
</evidence>
<dbReference type="GO" id="GO:0004519">
    <property type="term" value="F:endonuclease activity"/>
    <property type="evidence" value="ECO:0007669"/>
    <property type="project" value="UniProtKB-KW"/>
</dbReference>
<keyword evidence="5" id="KW-0378">Hydrolase</keyword>
<proteinExistence type="predicted"/>
<protein>
    <recommendedName>
        <fullName evidence="7">Reverse transcriptase RNase H-like domain-containing protein</fullName>
    </recommendedName>
</protein>
<reference evidence="8" key="1">
    <citation type="submission" date="2021-03" db="EMBL/GenBank/DDBJ databases">
        <title>Draft genome sequence of rust myrtle Austropuccinia psidii MF-1, a brazilian biotype.</title>
        <authorList>
            <person name="Quecine M.C."/>
            <person name="Pachon D.M.R."/>
            <person name="Bonatelli M.L."/>
            <person name="Correr F.H."/>
            <person name="Franceschini L.M."/>
            <person name="Leite T.F."/>
            <person name="Margarido G.R.A."/>
            <person name="Almeida C.A."/>
            <person name="Ferrarezi J.A."/>
            <person name="Labate C.A."/>
        </authorList>
    </citation>
    <scope>NUCLEOTIDE SEQUENCE</scope>
    <source>
        <strain evidence="8">MF-1</strain>
    </source>
</reference>
<comment type="caution">
    <text evidence="8">The sequence shown here is derived from an EMBL/GenBank/DDBJ whole genome shotgun (WGS) entry which is preliminary data.</text>
</comment>
<organism evidence="8 9">
    <name type="scientific">Austropuccinia psidii MF-1</name>
    <dbReference type="NCBI Taxonomy" id="1389203"/>
    <lineage>
        <taxon>Eukaryota</taxon>
        <taxon>Fungi</taxon>
        <taxon>Dikarya</taxon>
        <taxon>Basidiomycota</taxon>
        <taxon>Pucciniomycotina</taxon>
        <taxon>Pucciniomycetes</taxon>
        <taxon>Pucciniales</taxon>
        <taxon>Sphaerophragmiaceae</taxon>
        <taxon>Austropuccinia</taxon>
    </lineage>
</organism>
<gene>
    <name evidence="8" type="ORF">O181_055936</name>
</gene>
<keyword evidence="9" id="KW-1185">Reference proteome</keyword>
<keyword evidence="2" id="KW-0548">Nucleotidyltransferase</keyword>
<evidence type="ECO:0000313" key="9">
    <source>
        <dbReference type="Proteomes" id="UP000765509"/>
    </source>
</evidence>